<evidence type="ECO:0000256" key="2">
    <source>
        <dbReference type="PROSITE-ProRule" id="PRU00335"/>
    </source>
</evidence>
<dbReference type="EMBL" id="JBIBSM010000007">
    <property type="protein sequence ID" value="MFF8277671.1"/>
    <property type="molecule type" value="Genomic_DNA"/>
</dbReference>
<reference evidence="4 5" key="1">
    <citation type="submission" date="2024-10" db="EMBL/GenBank/DDBJ databases">
        <title>The Natural Products Discovery Center: Release of the First 8490 Sequenced Strains for Exploring Actinobacteria Biosynthetic Diversity.</title>
        <authorList>
            <person name="Kalkreuter E."/>
            <person name="Kautsar S.A."/>
            <person name="Yang D."/>
            <person name="Bader C.D."/>
            <person name="Teijaro C.N."/>
            <person name="Fluegel L."/>
            <person name="Davis C.M."/>
            <person name="Simpson J.R."/>
            <person name="Lauterbach L."/>
            <person name="Steele A.D."/>
            <person name="Gui C."/>
            <person name="Meng S."/>
            <person name="Li G."/>
            <person name="Viehrig K."/>
            <person name="Ye F."/>
            <person name="Su P."/>
            <person name="Kiefer A.F."/>
            <person name="Nichols A."/>
            <person name="Cepeda A.J."/>
            <person name="Yan W."/>
            <person name="Fan B."/>
            <person name="Jiang Y."/>
            <person name="Adhikari A."/>
            <person name="Zheng C.-J."/>
            <person name="Schuster L."/>
            <person name="Cowan T.M."/>
            <person name="Smanski M.J."/>
            <person name="Chevrette M.G."/>
            <person name="De Carvalho L.P.S."/>
            <person name="Shen B."/>
        </authorList>
    </citation>
    <scope>NUCLEOTIDE SEQUENCE [LARGE SCALE GENOMIC DNA]</scope>
    <source>
        <strain evidence="4 5">NPDC015755</strain>
    </source>
</reference>
<dbReference type="InterPro" id="IPR001647">
    <property type="entry name" value="HTH_TetR"/>
</dbReference>
<keyword evidence="5" id="KW-1185">Reference proteome</keyword>
<protein>
    <submittedName>
        <fullName evidence="4">TetR/AcrR family transcriptional regulator</fullName>
    </submittedName>
</protein>
<evidence type="ECO:0000313" key="4">
    <source>
        <dbReference type="EMBL" id="MFF8277671.1"/>
    </source>
</evidence>
<dbReference type="Pfam" id="PF00440">
    <property type="entry name" value="TetR_N"/>
    <property type="match status" value="1"/>
</dbReference>
<dbReference type="InterPro" id="IPR009057">
    <property type="entry name" value="Homeodomain-like_sf"/>
</dbReference>
<evidence type="ECO:0000256" key="1">
    <source>
        <dbReference type="ARBA" id="ARBA00023125"/>
    </source>
</evidence>
<gene>
    <name evidence="4" type="ORF">ACF05T_16405</name>
</gene>
<dbReference type="SUPFAM" id="SSF46689">
    <property type="entry name" value="Homeodomain-like"/>
    <property type="match status" value="1"/>
</dbReference>
<feature type="DNA-binding region" description="H-T-H motif" evidence="2">
    <location>
        <begin position="25"/>
        <end position="44"/>
    </location>
</feature>
<proteinExistence type="predicted"/>
<dbReference type="Gene3D" id="1.10.357.10">
    <property type="entry name" value="Tetracycline Repressor, domain 2"/>
    <property type="match status" value="1"/>
</dbReference>
<organism evidence="4 5">
    <name type="scientific">Streptomyces lateritius</name>
    <dbReference type="NCBI Taxonomy" id="67313"/>
    <lineage>
        <taxon>Bacteria</taxon>
        <taxon>Bacillati</taxon>
        <taxon>Actinomycetota</taxon>
        <taxon>Actinomycetes</taxon>
        <taxon>Kitasatosporales</taxon>
        <taxon>Streptomycetaceae</taxon>
        <taxon>Streptomyces</taxon>
    </lineage>
</organism>
<comment type="caution">
    <text evidence="4">The sequence shown here is derived from an EMBL/GenBank/DDBJ whole genome shotgun (WGS) entry which is preliminary data.</text>
</comment>
<evidence type="ECO:0000313" key="5">
    <source>
        <dbReference type="Proteomes" id="UP001603013"/>
    </source>
</evidence>
<dbReference type="PANTHER" id="PTHR30055:SF146">
    <property type="entry name" value="HTH-TYPE TRANSCRIPTIONAL DUAL REGULATOR CECR"/>
    <property type="match status" value="1"/>
</dbReference>
<keyword evidence="1 2" id="KW-0238">DNA-binding</keyword>
<dbReference type="RefSeq" id="WP_391934916.1">
    <property type="nucleotide sequence ID" value="NZ_JBIBSM010000007.1"/>
</dbReference>
<dbReference type="InterPro" id="IPR050109">
    <property type="entry name" value="HTH-type_TetR-like_transc_reg"/>
</dbReference>
<evidence type="ECO:0000259" key="3">
    <source>
        <dbReference type="PROSITE" id="PS50977"/>
    </source>
</evidence>
<accession>A0ABW6YCW2</accession>
<dbReference type="Proteomes" id="UP001603013">
    <property type="component" value="Unassembled WGS sequence"/>
</dbReference>
<feature type="domain" description="HTH tetR-type" evidence="3">
    <location>
        <begin position="2"/>
        <end position="62"/>
    </location>
</feature>
<dbReference type="PROSITE" id="PS50977">
    <property type="entry name" value="HTH_TETR_2"/>
    <property type="match status" value="1"/>
</dbReference>
<sequence>MPTARDALLDAALTAVALLPWSAVRMVDVASAAGVSRQTLYNEFGSKEGLARALARREADVYLRGVERVLARPAPPERNVAAVAEWTVAEAGARPLLRALLTGCWGERLPAPRPARAGARASAVPAQRRADAGVPSPTDLLGQARDRVATALVAGGGGWGENAERALRCCEVVMRLALSYVVAPGTTVAAGAVPANAAARDQWAEPESWRPITPTITSVIETIFKVDTMSPRKTMP</sequence>
<dbReference type="PANTHER" id="PTHR30055">
    <property type="entry name" value="HTH-TYPE TRANSCRIPTIONAL REGULATOR RUTR"/>
    <property type="match status" value="1"/>
</dbReference>
<name>A0ABW6YCW2_9ACTN</name>